<protein>
    <submittedName>
        <fullName evidence="7">Outer membrane cobalamin receptor protein</fullName>
    </submittedName>
</protein>
<feature type="domain" description="Outer membrane protein beta-barrel" evidence="6">
    <location>
        <begin position="372"/>
        <end position="778"/>
    </location>
</feature>
<keyword evidence="7" id="KW-0675">Receptor</keyword>
<reference evidence="8" key="1">
    <citation type="submission" date="2016-10" db="EMBL/GenBank/DDBJ databases">
        <authorList>
            <person name="Varghese N."/>
            <person name="Submissions S."/>
        </authorList>
    </citation>
    <scope>NUCLEOTIDE SEQUENCE [LARGE SCALE GENOMIC DNA]</scope>
    <source>
        <strain evidence="8">IBRC-M 10761</strain>
    </source>
</reference>
<keyword evidence="4" id="KW-0732">Signal</keyword>
<evidence type="ECO:0000313" key="7">
    <source>
        <dbReference type="EMBL" id="SEJ75270.1"/>
    </source>
</evidence>
<dbReference type="RefSeq" id="WP_092178537.1">
    <property type="nucleotide sequence ID" value="NZ_FNZH01000011.1"/>
</dbReference>
<dbReference type="PANTHER" id="PTHR40980:SF4">
    <property type="entry name" value="TONB-DEPENDENT RECEPTOR-LIKE BETA-BARREL DOMAIN-CONTAINING PROTEIN"/>
    <property type="match status" value="1"/>
</dbReference>
<evidence type="ECO:0000256" key="3">
    <source>
        <dbReference type="ARBA" id="ARBA00023237"/>
    </source>
</evidence>
<dbReference type="SUPFAM" id="SSF49464">
    <property type="entry name" value="Carboxypeptidase regulatory domain-like"/>
    <property type="match status" value="1"/>
</dbReference>
<accession>A0A1H7BM08</accession>
<evidence type="ECO:0000313" key="8">
    <source>
        <dbReference type="Proteomes" id="UP000199403"/>
    </source>
</evidence>
<dbReference type="Gene3D" id="2.170.130.10">
    <property type="entry name" value="TonB-dependent receptor, plug domain"/>
    <property type="match status" value="1"/>
</dbReference>
<organism evidence="7 8">
    <name type="scientific">Cyclobacterium xiamenense</name>
    <dbReference type="NCBI Taxonomy" id="1297121"/>
    <lineage>
        <taxon>Bacteria</taxon>
        <taxon>Pseudomonadati</taxon>
        <taxon>Bacteroidota</taxon>
        <taxon>Cytophagia</taxon>
        <taxon>Cytophagales</taxon>
        <taxon>Cyclobacteriaceae</taxon>
        <taxon>Cyclobacterium</taxon>
    </lineage>
</organism>
<sequence>MKRYQLYLTTLFLFCLFAGSNAFGQSDDISLRGTLVDNASRDPLSFVQVALYKPGADQPVTFSDTDEAGKFSLRAAEGTYVLRFFLLGFNEQEVEVDLRQNKVLETIALVAENQDLEEVIVQSSKFPIRSDAEGLTINPSQNLSNLGGTLLDILRNTPSVSVSEDGAITLRGSSGTNVLINGRNSSLTQNLDQIPASAIEQIKIINNPNARYDAEAEAGVIDIILKKGENLGTHGSGELTYGTRGRMNAGANINHRTLRYNVFAGYNFRRWRSVGERRTEREIFEDEEILDQQTNSTNENLGHNLNFGADYYFGNNIISYEGFFQTSDDSQVNTLYADLRDVDTNDLVLEYVRRNRETEADDGIDNALIYERTFDNPDKSFKLIASNSYRNQYKIQNIDIFRNSSEPLDENLNGRERAFTDEKRYVSIVQTDFTTPLASGAKIEAGLKSTIRKFDNDYVYSRFEENTQDFVDDPAVSNRFVYKDQIHAGYFIYSGSSSRFEYTAGLRGEYTFVDTYLANTGESNKQNYINLFPSLQTLYKLNEENSVKFSYSRRIDRPTAWRLNPFPDITDSLSVRRGNPNLQPEMIHSIELGHMANFENSSLTTNLFYRHVDGQLDFVTLVEDGISYSQPANLNTAVSYGVEFIGITDVLPWWNINGSVTAFRIQVDGSNVGEEFINQGFAWNSKLMNSFELPKNFSLQFVANYESAEIEAQGRDLAQYYMDVNLQKSFWENKGALSLSLRDVFDTQRFAGNSLTNTFRQTFYAKRETRILMVSGRYRF</sequence>
<dbReference type="Pfam" id="PF13715">
    <property type="entry name" value="CarbopepD_reg_2"/>
    <property type="match status" value="1"/>
</dbReference>
<dbReference type="OrthoDB" id="972646at2"/>
<gene>
    <name evidence="7" type="ORF">SAMN05192553_11149</name>
</gene>
<dbReference type="InterPro" id="IPR012910">
    <property type="entry name" value="Plug_dom"/>
</dbReference>
<dbReference type="Proteomes" id="UP000199403">
    <property type="component" value="Unassembled WGS sequence"/>
</dbReference>
<dbReference type="InterPro" id="IPR037066">
    <property type="entry name" value="Plug_dom_sf"/>
</dbReference>
<dbReference type="SUPFAM" id="SSF56935">
    <property type="entry name" value="Porins"/>
    <property type="match status" value="1"/>
</dbReference>
<evidence type="ECO:0000259" key="5">
    <source>
        <dbReference type="Pfam" id="PF07715"/>
    </source>
</evidence>
<evidence type="ECO:0000259" key="6">
    <source>
        <dbReference type="Pfam" id="PF14905"/>
    </source>
</evidence>
<dbReference type="InterPro" id="IPR036942">
    <property type="entry name" value="Beta-barrel_TonB_sf"/>
</dbReference>
<name>A0A1H7BM08_9BACT</name>
<dbReference type="Pfam" id="PF14905">
    <property type="entry name" value="OMP_b-brl_3"/>
    <property type="match status" value="1"/>
</dbReference>
<dbReference type="GO" id="GO:0009279">
    <property type="term" value="C:cell outer membrane"/>
    <property type="evidence" value="ECO:0007669"/>
    <property type="project" value="UniProtKB-SubCell"/>
</dbReference>
<feature type="chain" id="PRO_5011434182" evidence="4">
    <location>
        <begin position="25"/>
        <end position="780"/>
    </location>
</feature>
<evidence type="ECO:0000256" key="2">
    <source>
        <dbReference type="ARBA" id="ARBA00023136"/>
    </source>
</evidence>
<dbReference type="PANTHER" id="PTHR40980">
    <property type="entry name" value="PLUG DOMAIN-CONTAINING PROTEIN"/>
    <property type="match status" value="1"/>
</dbReference>
<keyword evidence="2" id="KW-0472">Membrane</keyword>
<feature type="domain" description="TonB-dependent receptor plug" evidence="5">
    <location>
        <begin position="147"/>
        <end position="220"/>
    </location>
</feature>
<dbReference type="AlphaFoldDB" id="A0A1H7BM08"/>
<dbReference type="InterPro" id="IPR008969">
    <property type="entry name" value="CarboxyPept-like_regulatory"/>
</dbReference>
<dbReference type="Pfam" id="PF07715">
    <property type="entry name" value="Plug"/>
    <property type="match status" value="1"/>
</dbReference>
<dbReference type="Gene3D" id="2.40.170.20">
    <property type="entry name" value="TonB-dependent receptor, beta-barrel domain"/>
    <property type="match status" value="1"/>
</dbReference>
<feature type="signal peptide" evidence="4">
    <location>
        <begin position="1"/>
        <end position="24"/>
    </location>
</feature>
<dbReference type="STRING" id="1416801.SAMN05192553_11149"/>
<evidence type="ECO:0000256" key="4">
    <source>
        <dbReference type="SAM" id="SignalP"/>
    </source>
</evidence>
<keyword evidence="3" id="KW-0998">Cell outer membrane</keyword>
<dbReference type="InterPro" id="IPR041700">
    <property type="entry name" value="OMP_b-brl_3"/>
</dbReference>
<comment type="subcellular location">
    <subcellularLocation>
        <location evidence="1">Cell outer membrane</location>
    </subcellularLocation>
</comment>
<keyword evidence="8" id="KW-1185">Reference proteome</keyword>
<dbReference type="Gene3D" id="2.60.40.1120">
    <property type="entry name" value="Carboxypeptidase-like, regulatory domain"/>
    <property type="match status" value="1"/>
</dbReference>
<dbReference type="EMBL" id="FNZH01000011">
    <property type="protein sequence ID" value="SEJ75270.1"/>
    <property type="molecule type" value="Genomic_DNA"/>
</dbReference>
<evidence type="ECO:0000256" key="1">
    <source>
        <dbReference type="ARBA" id="ARBA00004442"/>
    </source>
</evidence>
<proteinExistence type="predicted"/>